<evidence type="ECO:0000313" key="3">
    <source>
        <dbReference type="Proteomes" id="UP001066276"/>
    </source>
</evidence>
<dbReference type="EMBL" id="JANPWB010000009">
    <property type="protein sequence ID" value="KAJ1154329.1"/>
    <property type="molecule type" value="Genomic_DNA"/>
</dbReference>
<evidence type="ECO:0000256" key="1">
    <source>
        <dbReference type="SAM" id="MobiDB-lite"/>
    </source>
</evidence>
<feature type="compositionally biased region" description="Polar residues" evidence="1">
    <location>
        <begin position="78"/>
        <end position="88"/>
    </location>
</feature>
<dbReference type="Proteomes" id="UP001066276">
    <property type="component" value="Chromosome 5"/>
</dbReference>
<sequence>MRPKGPKERRDPQTRTSPAAQAKSHPPPRHDTTIDEAHKREKKRLEEGKRSPPEPTQPTRPHHATGPPATRGSPPVQPQYTQTSSQTKPKVPRTLPGNNANSEGAWPAEKPRPPPPQGEINPTSCKPAPPSCPPRRKAKRGGRHPQTWNEQHGGHPRDRQRRPHVNRPRRQNWSVPLTLPSLQVTSPTPGTHTSAREHHVQNHCNEAGKPTLPNHHGGHPKRRHNTGKPTVARTQKAKIKKKGPIRRPLPKSKEPIQFTNHHIKTHLI</sequence>
<evidence type="ECO:0000313" key="2">
    <source>
        <dbReference type="EMBL" id="KAJ1154329.1"/>
    </source>
</evidence>
<organism evidence="2 3">
    <name type="scientific">Pleurodeles waltl</name>
    <name type="common">Iberian ribbed newt</name>
    <dbReference type="NCBI Taxonomy" id="8319"/>
    <lineage>
        <taxon>Eukaryota</taxon>
        <taxon>Metazoa</taxon>
        <taxon>Chordata</taxon>
        <taxon>Craniata</taxon>
        <taxon>Vertebrata</taxon>
        <taxon>Euteleostomi</taxon>
        <taxon>Amphibia</taxon>
        <taxon>Batrachia</taxon>
        <taxon>Caudata</taxon>
        <taxon>Salamandroidea</taxon>
        <taxon>Salamandridae</taxon>
        <taxon>Pleurodelinae</taxon>
        <taxon>Pleurodeles</taxon>
    </lineage>
</organism>
<accession>A0AAV7RPV2</accession>
<feature type="compositionally biased region" description="Basic residues" evidence="1">
    <location>
        <begin position="158"/>
        <end position="170"/>
    </location>
</feature>
<comment type="caution">
    <text evidence="2">The sequence shown here is derived from an EMBL/GenBank/DDBJ whole genome shotgun (WGS) entry which is preliminary data.</text>
</comment>
<dbReference type="AlphaFoldDB" id="A0AAV7RPV2"/>
<feature type="compositionally biased region" description="Polar residues" evidence="1">
    <location>
        <begin position="171"/>
        <end position="193"/>
    </location>
</feature>
<keyword evidence="3" id="KW-1185">Reference proteome</keyword>
<feature type="compositionally biased region" description="Basic and acidic residues" evidence="1">
    <location>
        <begin position="1"/>
        <end position="13"/>
    </location>
</feature>
<proteinExistence type="predicted"/>
<feature type="compositionally biased region" description="Basic residues" evidence="1">
    <location>
        <begin position="134"/>
        <end position="143"/>
    </location>
</feature>
<gene>
    <name evidence="2" type="ORF">NDU88_007081</name>
</gene>
<name>A0AAV7RPV2_PLEWA</name>
<protein>
    <submittedName>
        <fullName evidence="2">Uncharacterized protein</fullName>
    </submittedName>
</protein>
<feature type="compositionally biased region" description="Basic residues" evidence="1">
    <location>
        <begin position="216"/>
        <end position="226"/>
    </location>
</feature>
<feature type="region of interest" description="Disordered" evidence="1">
    <location>
        <begin position="1"/>
        <end position="255"/>
    </location>
</feature>
<feature type="compositionally biased region" description="Basic residues" evidence="1">
    <location>
        <begin position="235"/>
        <end position="250"/>
    </location>
</feature>
<feature type="compositionally biased region" description="Basic and acidic residues" evidence="1">
    <location>
        <begin position="28"/>
        <end position="52"/>
    </location>
</feature>
<reference evidence="2" key="1">
    <citation type="journal article" date="2022" name="bioRxiv">
        <title>Sequencing and chromosome-scale assembly of the giantPleurodeles waltlgenome.</title>
        <authorList>
            <person name="Brown T."/>
            <person name="Elewa A."/>
            <person name="Iarovenko S."/>
            <person name="Subramanian E."/>
            <person name="Araus A.J."/>
            <person name="Petzold A."/>
            <person name="Susuki M."/>
            <person name="Suzuki K.-i.T."/>
            <person name="Hayashi T."/>
            <person name="Toyoda A."/>
            <person name="Oliveira C."/>
            <person name="Osipova E."/>
            <person name="Leigh N.D."/>
            <person name="Simon A."/>
            <person name="Yun M.H."/>
        </authorList>
    </citation>
    <scope>NUCLEOTIDE SEQUENCE</scope>
    <source>
        <strain evidence="2">20211129_DDA</strain>
        <tissue evidence="2">Liver</tissue>
    </source>
</reference>